<keyword evidence="2" id="KW-1185">Reference proteome</keyword>
<protein>
    <submittedName>
        <fullName evidence="1">Uncharacterized protein</fullName>
    </submittedName>
</protein>
<organism evidence="1 2">
    <name type="scientific">Thiohalorhabdus methylotrophus</name>
    <dbReference type="NCBI Taxonomy" id="3242694"/>
    <lineage>
        <taxon>Bacteria</taxon>
        <taxon>Pseudomonadati</taxon>
        <taxon>Pseudomonadota</taxon>
        <taxon>Gammaproteobacteria</taxon>
        <taxon>Thiohalorhabdales</taxon>
        <taxon>Thiohalorhabdaceae</taxon>
        <taxon>Thiohalorhabdus</taxon>
    </lineage>
</organism>
<dbReference type="RefSeq" id="WP_373654788.1">
    <property type="nucleotide sequence ID" value="NZ_JBGUAW010000002.1"/>
</dbReference>
<name>A0ABV4TV89_9GAMM</name>
<dbReference type="Proteomes" id="UP001575181">
    <property type="component" value="Unassembled WGS sequence"/>
</dbReference>
<reference evidence="1 2" key="1">
    <citation type="submission" date="2024-08" db="EMBL/GenBank/DDBJ databases">
        <title>Whole-genome sequencing of halo(alkali)philic microorganisms from hypersaline lakes.</title>
        <authorList>
            <person name="Sorokin D.Y."/>
            <person name="Merkel A.Y."/>
            <person name="Messina E."/>
            <person name="Yakimov M."/>
        </authorList>
    </citation>
    <scope>NUCLEOTIDE SEQUENCE [LARGE SCALE GENOMIC DNA]</scope>
    <source>
        <strain evidence="1 2">Cl-TMA</strain>
    </source>
</reference>
<evidence type="ECO:0000313" key="1">
    <source>
        <dbReference type="EMBL" id="MFA9460010.1"/>
    </source>
</evidence>
<evidence type="ECO:0000313" key="2">
    <source>
        <dbReference type="Proteomes" id="UP001575181"/>
    </source>
</evidence>
<dbReference type="EMBL" id="JBGUAW010000002">
    <property type="protein sequence ID" value="MFA9460010.1"/>
    <property type="molecule type" value="Genomic_DNA"/>
</dbReference>
<comment type="caution">
    <text evidence="1">The sequence shown here is derived from an EMBL/GenBank/DDBJ whole genome shotgun (WGS) entry which is preliminary data.</text>
</comment>
<proteinExistence type="predicted"/>
<sequence>MNQRLYPPRELDMLVTIYVEGLPFAMCMAEKASLSAMQIRLSAWSVSPYSIDEVEFTRETPVGVERHRIPVKVDKVLENRARAVFREVPPKALTALRQLLYEEGDDARTPETQAGTA</sequence>
<gene>
    <name evidence="1" type="ORF">ACERLL_04155</name>
</gene>
<accession>A0ABV4TV89</accession>